<dbReference type="Proteomes" id="UP000678499">
    <property type="component" value="Unassembled WGS sequence"/>
</dbReference>
<dbReference type="EMBL" id="CAJPEX010003472">
    <property type="protein sequence ID" value="CAG0922254.1"/>
    <property type="molecule type" value="Genomic_DNA"/>
</dbReference>
<dbReference type="Gene3D" id="3.20.80.10">
    <property type="entry name" value="Regulatory factor, effector binding domain"/>
    <property type="match status" value="1"/>
</dbReference>
<keyword evidence="4" id="KW-1185">Reference proteome</keyword>
<keyword evidence="2" id="KW-0732">Signal</keyword>
<dbReference type="PANTHER" id="PTHR11220">
    <property type="entry name" value="HEME-BINDING PROTEIN-RELATED"/>
    <property type="match status" value="1"/>
</dbReference>
<feature type="signal peptide" evidence="2">
    <location>
        <begin position="1"/>
        <end position="19"/>
    </location>
</feature>
<dbReference type="Pfam" id="PF04832">
    <property type="entry name" value="SOUL"/>
    <property type="match status" value="1"/>
</dbReference>
<comment type="similarity">
    <text evidence="1">Belongs to the HEBP family.</text>
</comment>
<evidence type="ECO:0000256" key="2">
    <source>
        <dbReference type="SAM" id="SignalP"/>
    </source>
</evidence>
<organism evidence="3">
    <name type="scientific">Notodromas monacha</name>
    <dbReference type="NCBI Taxonomy" id="399045"/>
    <lineage>
        <taxon>Eukaryota</taxon>
        <taxon>Metazoa</taxon>
        <taxon>Ecdysozoa</taxon>
        <taxon>Arthropoda</taxon>
        <taxon>Crustacea</taxon>
        <taxon>Oligostraca</taxon>
        <taxon>Ostracoda</taxon>
        <taxon>Podocopa</taxon>
        <taxon>Podocopida</taxon>
        <taxon>Cypridocopina</taxon>
        <taxon>Cypridoidea</taxon>
        <taxon>Cyprididae</taxon>
        <taxon>Notodromas</taxon>
    </lineage>
</organism>
<evidence type="ECO:0000256" key="1">
    <source>
        <dbReference type="ARBA" id="ARBA00009817"/>
    </source>
</evidence>
<protein>
    <recommendedName>
        <fullName evidence="5">Heme-binding protein 2</fullName>
    </recommendedName>
</protein>
<dbReference type="InterPro" id="IPR006917">
    <property type="entry name" value="SOUL_heme-bd"/>
</dbReference>
<dbReference type="AlphaFoldDB" id="A0A7R9BV15"/>
<evidence type="ECO:0000313" key="4">
    <source>
        <dbReference type="Proteomes" id="UP000678499"/>
    </source>
</evidence>
<proteinExistence type="inferred from homology"/>
<reference evidence="3" key="1">
    <citation type="submission" date="2020-11" db="EMBL/GenBank/DDBJ databases">
        <authorList>
            <person name="Tran Van P."/>
        </authorList>
    </citation>
    <scope>NUCLEOTIDE SEQUENCE</scope>
</reference>
<dbReference type="PANTHER" id="PTHR11220:SF73">
    <property type="entry name" value="HEME-BINDING PROTEIN 2"/>
    <property type="match status" value="1"/>
</dbReference>
<dbReference type="EMBL" id="OA885509">
    <property type="protein sequence ID" value="CAD7282102.1"/>
    <property type="molecule type" value="Genomic_DNA"/>
</dbReference>
<evidence type="ECO:0008006" key="5">
    <source>
        <dbReference type="Google" id="ProtNLM"/>
    </source>
</evidence>
<dbReference type="OrthoDB" id="6424451at2759"/>
<evidence type="ECO:0000313" key="3">
    <source>
        <dbReference type="EMBL" id="CAD7282102.1"/>
    </source>
</evidence>
<dbReference type="FunFam" id="3.20.80.10:FF:000002">
    <property type="entry name" value="Heme-binding protein 2"/>
    <property type="match status" value="1"/>
</dbReference>
<feature type="chain" id="PRO_5036210296" description="Heme-binding protein 2" evidence="2">
    <location>
        <begin position="20"/>
        <end position="219"/>
    </location>
</feature>
<dbReference type="SUPFAM" id="SSF55136">
    <property type="entry name" value="Probable bacterial effector-binding domain"/>
    <property type="match status" value="1"/>
</dbReference>
<gene>
    <name evidence="3" type="ORF">NMOB1V02_LOCUS9734</name>
</gene>
<sequence length="219" mass="24554">MKAFVALVCFLAAAQQSQAQLLGMLHFGRSALDSLASGYDKPPYTVVYEGKGYEERMYPSRKWVCTNSTADDEGRITYMFYRLFDYITGANSRGVKIDMTIPVACLVPWGGDDTLRMCFYVPEAFQSSTPTPTDQRVHIVAEPDSRVAVRKFSGYPSLAEWSREAEKLKTSLASDSRLTGYDTSHYLRAGYDAPWKFYNRRNEVLIVSKASAGHLPALP</sequence>
<accession>A0A7R9BV15</accession>
<name>A0A7R9BV15_9CRUS</name>
<dbReference type="InterPro" id="IPR011256">
    <property type="entry name" value="Reg_factor_effector_dom_sf"/>
</dbReference>